<feature type="transmembrane region" description="Helical" evidence="9">
    <location>
        <begin position="404"/>
        <end position="421"/>
    </location>
</feature>
<reference evidence="11" key="1">
    <citation type="journal article" date="2023" name="Commun. Biol.">
        <title>Genome analysis of Parmales, the sister group of diatoms, reveals the evolutionary specialization of diatoms from phago-mixotrophs to photoautotrophs.</title>
        <authorList>
            <person name="Ban H."/>
            <person name="Sato S."/>
            <person name="Yoshikawa S."/>
            <person name="Yamada K."/>
            <person name="Nakamura Y."/>
            <person name="Ichinomiya M."/>
            <person name="Sato N."/>
            <person name="Blanc-Mathieu R."/>
            <person name="Endo H."/>
            <person name="Kuwata A."/>
            <person name="Ogata H."/>
        </authorList>
    </citation>
    <scope>NUCLEOTIDE SEQUENCE [LARGE SCALE GENOMIC DNA]</scope>
    <source>
        <strain evidence="11">NIES 3701</strain>
    </source>
</reference>
<evidence type="ECO:0008006" key="12">
    <source>
        <dbReference type="Google" id="ProtNLM"/>
    </source>
</evidence>
<evidence type="ECO:0000256" key="3">
    <source>
        <dbReference type="ARBA" id="ARBA00022475"/>
    </source>
</evidence>
<feature type="region of interest" description="Disordered" evidence="8">
    <location>
        <begin position="1"/>
        <end position="23"/>
    </location>
</feature>
<dbReference type="Gene3D" id="1.20.1740.10">
    <property type="entry name" value="Amino acid/polyamine transporter I"/>
    <property type="match status" value="1"/>
</dbReference>
<dbReference type="InterPro" id="IPR044566">
    <property type="entry name" value="RMV1-like"/>
</dbReference>
<organism evidence="10 11">
    <name type="scientific">Triparma strigata</name>
    <dbReference type="NCBI Taxonomy" id="1606541"/>
    <lineage>
        <taxon>Eukaryota</taxon>
        <taxon>Sar</taxon>
        <taxon>Stramenopiles</taxon>
        <taxon>Ochrophyta</taxon>
        <taxon>Bolidophyceae</taxon>
        <taxon>Parmales</taxon>
        <taxon>Triparmaceae</taxon>
        <taxon>Triparma</taxon>
    </lineage>
</organism>
<evidence type="ECO:0000256" key="2">
    <source>
        <dbReference type="ARBA" id="ARBA00022448"/>
    </source>
</evidence>
<feature type="transmembrane region" description="Helical" evidence="9">
    <location>
        <begin position="465"/>
        <end position="483"/>
    </location>
</feature>
<dbReference type="Pfam" id="PF13520">
    <property type="entry name" value="AA_permease_2"/>
    <property type="match status" value="1"/>
</dbReference>
<gene>
    <name evidence="10" type="ORF">TrST_g9815</name>
</gene>
<keyword evidence="5 9" id="KW-1133">Transmembrane helix</keyword>
<evidence type="ECO:0000256" key="7">
    <source>
        <dbReference type="ARBA" id="ARBA00024041"/>
    </source>
</evidence>
<feature type="transmembrane region" description="Helical" evidence="9">
    <location>
        <begin position="132"/>
        <end position="154"/>
    </location>
</feature>
<keyword evidence="4 9" id="KW-0812">Transmembrane</keyword>
<evidence type="ECO:0000313" key="10">
    <source>
        <dbReference type="EMBL" id="GMH98370.1"/>
    </source>
</evidence>
<dbReference type="PANTHER" id="PTHR45826">
    <property type="entry name" value="POLYAMINE TRANSPORTER PUT1"/>
    <property type="match status" value="1"/>
</dbReference>
<feature type="transmembrane region" description="Helical" evidence="9">
    <location>
        <begin position="326"/>
        <end position="348"/>
    </location>
</feature>
<keyword evidence="6 9" id="KW-0472">Membrane</keyword>
<evidence type="ECO:0000256" key="8">
    <source>
        <dbReference type="SAM" id="MobiDB-lite"/>
    </source>
</evidence>
<evidence type="ECO:0000256" key="4">
    <source>
        <dbReference type="ARBA" id="ARBA00022692"/>
    </source>
</evidence>
<accession>A0A9W7C290</accession>
<dbReference type="PIRSF" id="PIRSF006060">
    <property type="entry name" value="AA_transporter"/>
    <property type="match status" value="1"/>
</dbReference>
<evidence type="ECO:0000256" key="1">
    <source>
        <dbReference type="ARBA" id="ARBA00004651"/>
    </source>
</evidence>
<dbReference type="GO" id="GO:0005886">
    <property type="term" value="C:plasma membrane"/>
    <property type="evidence" value="ECO:0007669"/>
    <property type="project" value="UniProtKB-SubCell"/>
</dbReference>
<feature type="transmembrane region" description="Helical" evidence="9">
    <location>
        <begin position="284"/>
        <end position="306"/>
    </location>
</feature>
<dbReference type="AlphaFoldDB" id="A0A9W7C290"/>
<feature type="compositionally biased region" description="Polar residues" evidence="8">
    <location>
        <begin position="1"/>
        <end position="19"/>
    </location>
</feature>
<dbReference type="PANTHER" id="PTHR45826:SF2">
    <property type="entry name" value="AMINO ACID TRANSPORTER"/>
    <property type="match status" value="1"/>
</dbReference>
<feature type="transmembrane region" description="Helical" evidence="9">
    <location>
        <begin position="174"/>
        <end position="194"/>
    </location>
</feature>
<dbReference type="InterPro" id="IPR002293">
    <property type="entry name" value="AA/rel_permease1"/>
</dbReference>
<comment type="caution">
    <text evidence="10">The sequence shown here is derived from an EMBL/GenBank/DDBJ whole genome shotgun (WGS) entry which is preliminary data.</text>
</comment>
<keyword evidence="3" id="KW-1003">Cell membrane</keyword>
<feature type="compositionally biased region" description="Gly residues" evidence="8">
    <location>
        <begin position="512"/>
        <end position="526"/>
    </location>
</feature>
<dbReference type="EMBL" id="BRXY01000515">
    <property type="protein sequence ID" value="GMH98370.1"/>
    <property type="molecule type" value="Genomic_DNA"/>
</dbReference>
<feature type="transmembrane region" description="Helical" evidence="9">
    <location>
        <begin position="206"/>
        <end position="226"/>
    </location>
</feature>
<dbReference type="GO" id="GO:0015203">
    <property type="term" value="F:polyamine transmembrane transporter activity"/>
    <property type="evidence" value="ECO:0007669"/>
    <property type="project" value="UniProtKB-ARBA"/>
</dbReference>
<feature type="transmembrane region" description="Helical" evidence="9">
    <location>
        <begin position="442"/>
        <end position="459"/>
    </location>
</feature>
<keyword evidence="11" id="KW-1185">Reference proteome</keyword>
<comment type="similarity">
    <text evidence="7">Belongs to the amino acid-polyamine-organocation (APC) superfamily. Polyamine:cation symporter (PHS) (TC 2.A.3.12) family.</text>
</comment>
<comment type="subcellular location">
    <subcellularLocation>
        <location evidence="1">Cell membrane</location>
        <topology evidence="1">Multi-pass membrane protein</topology>
    </subcellularLocation>
</comment>
<evidence type="ECO:0000256" key="6">
    <source>
        <dbReference type="ARBA" id="ARBA00023136"/>
    </source>
</evidence>
<feature type="transmembrane region" description="Helical" evidence="9">
    <location>
        <begin position="378"/>
        <end position="398"/>
    </location>
</feature>
<keyword evidence="2" id="KW-0813">Transport</keyword>
<sequence length="540" mass="59482">MQYGSTAADSNADRPSNMQPLHDVLPSSLHSRSSMRSRSFDSSSSPHRSISTLGLMILTFYSVSGGPFGSEPTVSLSSPLWAILGYTLFPLLWSVPESLIVAELSTAYPERSGFVAWVEEAFGHRAALVEGYLSWFSGVCDNSLYPVLFLQYLISYVGNGDLSVESDGEVDLLSYNILTRWLMLSVMITVLSYLNYRGLNIVSNTSIFICLLSLLPFMVFFCVGVGKIDASRWFAVPEGRWWGAQSVDWAGYMNILFWNLNYWDSASIFAGDVKEPGKAFPRAMFGAIILVIACYLIPLLIGIGASTADWRDWDDGYFEVVGRELAGKWLGVWIVCAAGISNISLYCAEMASDSYQLSGMADRGLLPKLFAAKSRYDTPTYSILLGSAFCMVLATFDFSELIEMVNFLYIFAQMLEFAAFLKLRISADTVYRPFRIPLSTKGCFAMLCFPFLFMLVMICLASLKTWLVCGGLFLLGVSFNFFVEVCRKRGWLEFNEMIDAKLLDGMREKGGGGEGAGAEGEGLGEGGGREEGDTTALMGG</sequence>
<feature type="transmembrane region" description="Helical" evidence="9">
    <location>
        <begin position="246"/>
        <end position="263"/>
    </location>
</feature>
<evidence type="ECO:0000313" key="11">
    <source>
        <dbReference type="Proteomes" id="UP001165085"/>
    </source>
</evidence>
<dbReference type="FunFam" id="1.20.1740.10:FF:000041">
    <property type="entry name" value="Amino acid permease, putative"/>
    <property type="match status" value="1"/>
</dbReference>
<dbReference type="OrthoDB" id="5982228at2759"/>
<feature type="region of interest" description="Disordered" evidence="8">
    <location>
        <begin position="510"/>
        <end position="540"/>
    </location>
</feature>
<evidence type="ECO:0000256" key="9">
    <source>
        <dbReference type="SAM" id="Phobius"/>
    </source>
</evidence>
<protein>
    <recommendedName>
        <fullName evidence="12">Amino acid transporter</fullName>
    </recommendedName>
</protein>
<proteinExistence type="inferred from homology"/>
<dbReference type="Proteomes" id="UP001165085">
    <property type="component" value="Unassembled WGS sequence"/>
</dbReference>
<evidence type="ECO:0000256" key="5">
    <source>
        <dbReference type="ARBA" id="ARBA00022989"/>
    </source>
</evidence>
<name>A0A9W7C290_9STRA</name>